<evidence type="ECO:0000313" key="3">
    <source>
        <dbReference type="Proteomes" id="UP001172159"/>
    </source>
</evidence>
<sequence length="75" mass="8020">MFFCRVDWLMLLMLASSEVGIKTHNTGVFVSPGTDTQLNGGRSGTRLSAIGGLEGCFKRLLCKGGVKGWEKGKGN</sequence>
<gene>
    <name evidence="2" type="ORF">B0T21DRAFT_369583</name>
</gene>
<keyword evidence="1" id="KW-0732">Signal</keyword>
<comment type="caution">
    <text evidence="2">The sequence shown here is derived from an EMBL/GenBank/DDBJ whole genome shotgun (WGS) entry which is preliminary data.</text>
</comment>
<accession>A0AA40BEE8</accession>
<reference evidence="2" key="1">
    <citation type="submission" date="2023-06" db="EMBL/GenBank/DDBJ databases">
        <title>Genome-scale phylogeny and comparative genomics of the fungal order Sordariales.</title>
        <authorList>
            <consortium name="Lawrence Berkeley National Laboratory"/>
            <person name="Hensen N."/>
            <person name="Bonometti L."/>
            <person name="Westerberg I."/>
            <person name="Brannstrom I.O."/>
            <person name="Guillou S."/>
            <person name="Cros-Aarteil S."/>
            <person name="Calhoun S."/>
            <person name="Haridas S."/>
            <person name="Kuo A."/>
            <person name="Mondo S."/>
            <person name="Pangilinan J."/>
            <person name="Riley R."/>
            <person name="Labutti K."/>
            <person name="Andreopoulos B."/>
            <person name="Lipzen A."/>
            <person name="Chen C."/>
            <person name="Yanf M."/>
            <person name="Daum C."/>
            <person name="Ng V."/>
            <person name="Clum A."/>
            <person name="Steindorff A."/>
            <person name="Ohm R."/>
            <person name="Martin F."/>
            <person name="Silar P."/>
            <person name="Natvig D."/>
            <person name="Lalanne C."/>
            <person name="Gautier V."/>
            <person name="Ament-Velasquez S.L."/>
            <person name="Kruys A."/>
            <person name="Hutchinson M.I."/>
            <person name="Powell A.J."/>
            <person name="Barry K."/>
            <person name="Miller A.N."/>
            <person name="Grigoriev I.V."/>
            <person name="Debuchy R."/>
            <person name="Gladieux P."/>
            <person name="Thoren M.H."/>
            <person name="Johannesson H."/>
        </authorList>
    </citation>
    <scope>NUCLEOTIDE SEQUENCE</scope>
    <source>
        <strain evidence="2">CBS 540.89</strain>
    </source>
</reference>
<protein>
    <recommendedName>
        <fullName evidence="4">Secreted protein</fullName>
    </recommendedName>
</protein>
<feature type="signal peptide" evidence="1">
    <location>
        <begin position="1"/>
        <end position="17"/>
    </location>
</feature>
<proteinExistence type="predicted"/>
<evidence type="ECO:0000313" key="2">
    <source>
        <dbReference type="EMBL" id="KAK0732737.1"/>
    </source>
</evidence>
<dbReference type="Proteomes" id="UP001172159">
    <property type="component" value="Unassembled WGS sequence"/>
</dbReference>
<evidence type="ECO:0000256" key="1">
    <source>
        <dbReference type="SAM" id="SignalP"/>
    </source>
</evidence>
<organism evidence="2 3">
    <name type="scientific">Apiosordaria backusii</name>
    <dbReference type="NCBI Taxonomy" id="314023"/>
    <lineage>
        <taxon>Eukaryota</taxon>
        <taxon>Fungi</taxon>
        <taxon>Dikarya</taxon>
        <taxon>Ascomycota</taxon>
        <taxon>Pezizomycotina</taxon>
        <taxon>Sordariomycetes</taxon>
        <taxon>Sordariomycetidae</taxon>
        <taxon>Sordariales</taxon>
        <taxon>Lasiosphaeriaceae</taxon>
        <taxon>Apiosordaria</taxon>
    </lineage>
</organism>
<evidence type="ECO:0008006" key="4">
    <source>
        <dbReference type="Google" id="ProtNLM"/>
    </source>
</evidence>
<dbReference type="EMBL" id="JAUKTV010000008">
    <property type="protein sequence ID" value="KAK0732737.1"/>
    <property type="molecule type" value="Genomic_DNA"/>
</dbReference>
<dbReference type="AlphaFoldDB" id="A0AA40BEE8"/>
<feature type="chain" id="PRO_5041273175" description="Secreted protein" evidence="1">
    <location>
        <begin position="18"/>
        <end position="75"/>
    </location>
</feature>
<name>A0AA40BEE8_9PEZI</name>
<keyword evidence="3" id="KW-1185">Reference proteome</keyword>